<protein>
    <recommendedName>
        <fullName evidence="5">MYND-type domain-containing protein</fullName>
    </recommendedName>
</protein>
<name>A0A8H4RE30_9HELO</name>
<reference evidence="6 7" key="1">
    <citation type="submission" date="2020-03" db="EMBL/GenBank/DDBJ databases">
        <title>Draft Genome Sequence of Cudoniella acicularis.</title>
        <authorList>
            <person name="Buettner E."/>
            <person name="Kellner H."/>
        </authorList>
    </citation>
    <scope>NUCLEOTIDE SEQUENCE [LARGE SCALE GENOMIC DNA]</scope>
    <source>
        <strain evidence="6 7">DSM 108380</strain>
    </source>
</reference>
<dbReference type="AlphaFoldDB" id="A0A8H4RE30"/>
<keyword evidence="2 4" id="KW-0863">Zinc-finger</keyword>
<evidence type="ECO:0000256" key="4">
    <source>
        <dbReference type="PROSITE-ProRule" id="PRU00134"/>
    </source>
</evidence>
<keyword evidence="7" id="KW-1185">Reference proteome</keyword>
<dbReference type="Gene3D" id="6.10.140.2220">
    <property type="match status" value="1"/>
</dbReference>
<comment type="caution">
    <text evidence="6">The sequence shown here is derived from an EMBL/GenBank/DDBJ whole genome shotgun (WGS) entry which is preliminary data.</text>
</comment>
<evidence type="ECO:0000313" key="6">
    <source>
        <dbReference type="EMBL" id="KAF4628415.1"/>
    </source>
</evidence>
<evidence type="ECO:0000256" key="1">
    <source>
        <dbReference type="ARBA" id="ARBA00022723"/>
    </source>
</evidence>
<evidence type="ECO:0000256" key="3">
    <source>
        <dbReference type="ARBA" id="ARBA00022833"/>
    </source>
</evidence>
<dbReference type="SUPFAM" id="SSF48452">
    <property type="entry name" value="TPR-like"/>
    <property type="match status" value="1"/>
</dbReference>
<organism evidence="6 7">
    <name type="scientific">Cudoniella acicularis</name>
    <dbReference type="NCBI Taxonomy" id="354080"/>
    <lineage>
        <taxon>Eukaryota</taxon>
        <taxon>Fungi</taxon>
        <taxon>Dikarya</taxon>
        <taxon>Ascomycota</taxon>
        <taxon>Pezizomycotina</taxon>
        <taxon>Leotiomycetes</taxon>
        <taxon>Helotiales</taxon>
        <taxon>Tricladiaceae</taxon>
        <taxon>Cudoniella</taxon>
    </lineage>
</organism>
<dbReference type="PROSITE" id="PS50865">
    <property type="entry name" value="ZF_MYND_2"/>
    <property type="match status" value="1"/>
</dbReference>
<dbReference type="Pfam" id="PF13424">
    <property type="entry name" value="TPR_12"/>
    <property type="match status" value="1"/>
</dbReference>
<dbReference type="SUPFAM" id="SSF144232">
    <property type="entry name" value="HIT/MYND zinc finger-like"/>
    <property type="match status" value="1"/>
</dbReference>
<proteinExistence type="predicted"/>
<evidence type="ECO:0000259" key="5">
    <source>
        <dbReference type="PROSITE" id="PS50865"/>
    </source>
</evidence>
<dbReference type="Gene3D" id="1.25.40.10">
    <property type="entry name" value="Tetratricopeptide repeat domain"/>
    <property type="match status" value="1"/>
</dbReference>
<keyword evidence="1" id="KW-0479">Metal-binding</keyword>
<feature type="domain" description="MYND-type" evidence="5">
    <location>
        <begin position="123"/>
        <end position="168"/>
    </location>
</feature>
<keyword evidence="3" id="KW-0862">Zinc</keyword>
<evidence type="ECO:0000256" key="2">
    <source>
        <dbReference type="ARBA" id="ARBA00022771"/>
    </source>
</evidence>
<dbReference type="GO" id="GO:0008270">
    <property type="term" value="F:zinc ion binding"/>
    <property type="evidence" value="ECO:0007669"/>
    <property type="project" value="UniProtKB-KW"/>
</dbReference>
<dbReference type="EMBL" id="JAAMPI010000815">
    <property type="protein sequence ID" value="KAF4628415.1"/>
    <property type="molecule type" value="Genomic_DNA"/>
</dbReference>
<dbReference type="InterPro" id="IPR011990">
    <property type="entry name" value="TPR-like_helical_dom_sf"/>
</dbReference>
<gene>
    <name evidence="6" type="ORF">G7Y89_g9731</name>
</gene>
<dbReference type="InterPro" id="IPR002893">
    <property type="entry name" value="Znf_MYND"/>
</dbReference>
<dbReference type="Pfam" id="PF01753">
    <property type="entry name" value="zf-MYND"/>
    <property type="match status" value="1"/>
</dbReference>
<dbReference type="Proteomes" id="UP000566819">
    <property type="component" value="Unassembled WGS sequence"/>
</dbReference>
<accession>A0A8H4RE30</accession>
<evidence type="ECO:0000313" key="7">
    <source>
        <dbReference type="Proteomes" id="UP000566819"/>
    </source>
</evidence>
<dbReference type="OrthoDB" id="432970at2759"/>
<sequence length="175" mass="19681">MENFFAAGINNEATTLEMQGNFPAAEAKYLQALQLKRNSPIGGAIAIALTMNALGELYLKMGRLDDAEKMLKGADGGRSPQDDFDCACTRDNIGRLYEMKGDVDLAKEWRLKGANNGHMICSNFDCPKSRAYQFSKRSDLNHCAKCKCAFYCGRECQKQDWKRHKEFCKKGDEEN</sequence>